<evidence type="ECO:0000313" key="2">
    <source>
        <dbReference type="Proteomes" id="UP001560573"/>
    </source>
</evidence>
<accession>A0ABV3ZIP6</accession>
<organism evidence="1 2">
    <name type="scientific">Danxiaibacter flavus</name>
    <dbReference type="NCBI Taxonomy" id="3049108"/>
    <lineage>
        <taxon>Bacteria</taxon>
        <taxon>Pseudomonadati</taxon>
        <taxon>Bacteroidota</taxon>
        <taxon>Chitinophagia</taxon>
        <taxon>Chitinophagales</taxon>
        <taxon>Chitinophagaceae</taxon>
        <taxon>Danxiaibacter</taxon>
    </lineage>
</organism>
<evidence type="ECO:0000313" key="1">
    <source>
        <dbReference type="EMBL" id="MEX6689683.1"/>
    </source>
</evidence>
<dbReference type="EMBL" id="JAULBC010000007">
    <property type="protein sequence ID" value="MEX6689683.1"/>
    <property type="molecule type" value="Genomic_DNA"/>
</dbReference>
<dbReference type="Pfam" id="PF04343">
    <property type="entry name" value="DUF488"/>
    <property type="match status" value="1"/>
</dbReference>
<dbReference type="PANTHER" id="PTHR39337">
    <property type="entry name" value="BLR5642 PROTEIN"/>
    <property type="match status" value="1"/>
</dbReference>
<keyword evidence="2" id="KW-1185">Reference proteome</keyword>
<dbReference type="PANTHER" id="PTHR39337:SF1">
    <property type="entry name" value="BLR5642 PROTEIN"/>
    <property type="match status" value="1"/>
</dbReference>
<dbReference type="Proteomes" id="UP001560573">
    <property type="component" value="Unassembled WGS sequence"/>
</dbReference>
<protein>
    <submittedName>
        <fullName evidence="1">DUF488 domain-containing protein</fullName>
    </submittedName>
</protein>
<gene>
    <name evidence="1" type="ORF">QTN47_19415</name>
</gene>
<reference evidence="1 2" key="1">
    <citation type="submission" date="2023-07" db="EMBL/GenBank/DDBJ databases">
        <authorList>
            <person name="Lian W.-H."/>
        </authorList>
    </citation>
    <scope>NUCLEOTIDE SEQUENCE [LARGE SCALE GENOMIC DNA]</scope>
    <source>
        <strain evidence="1 2">SYSU DXS3180</strain>
    </source>
</reference>
<comment type="caution">
    <text evidence="1">The sequence shown here is derived from an EMBL/GenBank/DDBJ whole genome shotgun (WGS) entry which is preliminary data.</text>
</comment>
<dbReference type="RefSeq" id="WP_369331092.1">
    <property type="nucleotide sequence ID" value="NZ_JAULBC010000007.1"/>
</dbReference>
<name>A0ABV3ZIP6_9BACT</name>
<proteinExistence type="predicted"/>
<sequence>MGKRKLYTLGYTLFQNGAVIDIEKMFKTLKEFNVSHLVDVRSMPYSKQYPQCNADNLKVAGKHFSISYGHMPELGAKASPMQDVFSKASDIFFEDIFPITKSNRPENSELHAYEEIVDFKKFRKDEYFSEGIKRIERAYDNNYALALMCSEKRPIDCHRYFFVSKKIEQQFGDWIEVVHVTQNQNGEIETVSNESLNRQLSEIVLNKSEIKKLDVLNSSFFEPAKIDNYFGDTIQDKVIDFCDRYWNLMHGWKMKINNQNNRKEHDEFI</sequence>
<dbReference type="InterPro" id="IPR007438">
    <property type="entry name" value="DUF488"/>
</dbReference>